<feature type="compositionally biased region" description="Basic and acidic residues" evidence="1">
    <location>
        <begin position="188"/>
        <end position="214"/>
    </location>
</feature>
<dbReference type="SUPFAM" id="SSF56784">
    <property type="entry name" value="HAD-like"/>
    <property type="match status" value="1"/>
</dbReference>
<feature type="region of interest" description="Disordered" evidence="1">
    <location>
        <begin position="730"/>
        <end position="784"/>
    </location>
</feature>
<dbReference type="OMA" id="RGPMTRK"/>
<feature type="region of interest" description="Disordered" evidence="1">
    <location>
        <begin position="541"/>
        <end position="703"/>
    </location>
</feature>
<dbReference type="PANTHER" id="PTHR28208:SF3">
    <property type="entry name" value="PHOSPHATIDATE PHOSPHATASE APP1"/>
    <property type="match status" value="1"/>
</dbReference>
<evidence type="ECO:0000313" key="4">
    <source>
        <dbReference type="Proteomes" id="UP000006753"/>
    </source>
</evidence>
<feature type="compositionally biased region" description="Gly residues" evidence="1">
    <location>
        <begin position="840"/>
        <end position="854"/>
    </location>
</feature>
<feature type="region of interest" description="Disordered" evidence="1">
    <location>
        <begin position="1"/>
        <end position="25"/>
    </location>
</feature>
<dbReference type="HOGENOM" id="CLU_008292_0_0_1"/>
<dbReference type="InterPro" id="IPR052935">
    <property type="entry name" value="Mg2+_PAP"/>
</dbReference>
<dbReference type="OrthoDB" id="2117591at2759"/>
<dbReference type="InterPro" id="IPR036412">
    <property type="entry name" value="HAD-like_sf"/>
</dbReference>
<dbReference type="Proteomes" id="UP000006753">
    <property type="component" value="Unassembled WGS sequence"/>
</dbReference>
<feature type="compositionally biased region" description="Polar residues" evidence="1">
    <location>
        <begin position="752"/>
        <end position="773"/>
    </location>
</feature>
<dbReference type="Pfam" id="PF09949">
    <property type="entry name" value="APP1_cat"/>
    <property type="match status" value="1"/>
</dbReference>
<dbReference type="STRING" id="1072389.K1XKL2"/>
<evidence type="ECO:0000259" key="2">
    <source>
        <dbReference type="Pfam" id="PF09949"/>
    </source>
</evidence>
<reference evidence="3 4" key="1">
    <citation type="journal article" date="2012" name="BMC Genomics">
        <title>Sequencing the genome of Marssonina brunnea reveals fungus-poplar co-evolution.</title>
        <authorList>
            <person name="Zhu S."/>
            <person name="Cao Y.-Z."/>
            <person name="Jiang C."/>
            <person name="Tan B.-Y."/>
            <person name="Wang Z."/>
            <person name="Feng S."/>
            <person name="Zhang L."/>
            <person name="Su X.-H."/>
            <person name="Brejova B."/>
            <person name="Vinar T."/>
            <person name="Xu M."/>
            <person name="Wang M.-X."/>
            <person name="Zhang S.-G."/>
            <person name="Huang M.-R."/>
            <person name="Wu R."/>
            <person name="Zhou Y."/>
        </authorList>
    </citation>
    <scope>NUCLEOTIDE SEQUENCE [LARGE SCALE GENOMIC DNA]</scope>
    <source>
        <strain evidence="3 4">MB_m1</strain>
    </source>
</reference>
<dbReference type="eggNOG" id="ENOG502QT5E">
    <property type="taxonomic scope" value="Eukaryota"/>
</dbReference>
<dbReference type="GO" id="GO:0030479">
    <property type="term" value="C:actin cortical patch"/>
    <property type="evidence" value="ECO:0007669"/>
    <property type="project" value="TreeGrafter"/>
</dbReference>
<sequence length="864" mass="94825">MSGSVPGYGSIEDAGEARERGSRRKKLAGYLKAANDIRQSYQQSYAEKWGSGNGDFDDNTNTIPGSFPDVAIVSHGDEQLILFPSYAKKHVKQEPPDPAKNPTSNGSDMSDDGPGDAEYWAREWQKFEDDRAIVDVDVRGWIYSPHRGPMSRKNRVLIGLARQLSGIPAPKDPNRDNNPNSPQSLMARHQEHEARRDEERIAHEADQILRRGRGEGNVAAQGRYSENPEDGSEFEKTYGGRVSSGPHSGSHSPTPSAEALGPEHLSKRPTWNQPSDMSQAELTTANAHMMARLKPFLTNPLVGTPITVFFYDEKSSVSRTVSTNDAGHFIMRAALDFVPTHVRVLASQHLSATEEVKITQPKGVSLISDVDDTIKHSSIGGGPREIFRNAFIRDLEDLTIEGVKEWYNTLYDMGVGVHYVSNSPWQLFPVLVSFFQKAGLPPGSYHLKQYSGMLQGIFEPVAERKKGTLERIMKDFPERKFILIGDSGEADLEVYTDVALSHPGKIIGIFIRDVTTPESQGFFDSAMGPLSGDRRKYASSRIESWDSRKTQSTVSLDSSERRPALPPRSVSEVKSHTSAGPAMGKLIDFDEEPVQVHKSHRRITPRSASTFETSESSRSRSSPESPAARVPPPRPQKPVALRGVSTSGSLSEPALSGTGKASPPPPPKPRRPNGNREGTQSHPLARAQSIADVKLPEEESYVTSARQKVSAAYNALPEVRSYMPGYYHAPSSDASSVTSAERPPALPPGRATGSTTAPGSASVQKRMSWNSTDTSDDERPNTGLPVSKKMDLWKRRWKRAKDILDSQGVYLRAWRVGGDVCLEAVQMVEKAMRDMKVEGYGNGGKGKGKTGEGGGEMKTKDMRR</sequence>
<dbReference type="GeneID" id="18756176"/>
<feature type="domain" description="Phosphatidate phosphatase APP1 catalytic" evidence="2">
    <location>
        <begin position="364"/>
        <end position="513"/>
    </location>
</feature>
<feature type="compositionally biased region" description="Basic and acidic residues" evidence="1">
    <location>
        <begin position="855"/>
        <end position="864"/>
    </location>
</feature>
<dbReference type="PANTHER" id="PTHR28208">
    <property type="entry name" value="PHOSPHATIDATE PHOSPHATASE APP1"/>
    <property type="match status" value="1"/>
</dbReference>
<keyword evidence="4" id="KW-1185">Reference proteome</keyword>
<organism evidence="3 4">
    <name type="scientific">Marssonina brunnea f. sp. multigermtubi (strain MB_m1)</name>
    <name type="common">Marssonina leaf spot fungus</name>
    <dbReference type="NCBI Taxonomy" id="1072389"/>
    <lineage>
        <taxon>Eukaryota</taxon>
        <taxon>Fungi</taxon>
        <taxon>Dikarya</taxon>
        <taxon>Ascomycota</taxon>
        <taxon>Pezizomycotina</taxon>
        <taxon>Leotiomycetes</taxon>
        <taxon>Helotiales</taxon>
        <taxon>Drepanopezizaceae</taxon>
        <taxon>Drepanopeziza</taxon>
    </lineage>
</organism>
<dbReference type="KEGG" id="mbe:MBM_00241"/>
<evidence type="ECO:0000256" key="1">
    <source>
        <dbReference type="SAM" id="MobiDB-lite"/>
    </source>
</evidence>
<feature type="region of interest" description="Disordered" evidence="1">
    <location>
        <begin position="838"/>
        <end position="864"/>
    </location>
</feature>
<dbReference type="EMBL" id="JH921428">
    <property type="protein sequence ID" value="EKD21128.1"/>
    <property type="molecule type" value="Genomic_DNA"/>
</dbReference>
<name>K1XKL2_MARBU</name>
<dbReference type="GO" id="GO:0008195">
    <property type="term" value="F:phosphatidate phosphatase activity"/>
    <property type="evidence" value="ECO:0007669"/>
    <property type="project" value="InterPro"/>
</dbReference>
<dbReference type="PIRSF" id="PIRSF037464">
    <property type="entry name" value="UCP037464_APP1"/>
    <property type="match status" value="1"/>
</dbReference>
<dbReference type="InterPro" id="IPR019236">
    <property type="entry name" value="APP1_cat"/>
</dbReference>
<feature type="compositionally biased region" description="Low complexity" evidence="1">
    <location>
        <begin position="243"/>
        <end position="256"/>
    </location>
</feature>
<proteinExistence type="predicted"/>
<feature type="region of interest" description="Disordered" evidence="1">
    <location>
        <begin position="165"/>
        <end position="277"/>
    </location>
</feature>
<dbReference type="InterPro" id="IPR017210">
    <property type="entry name" value="APP1"/>
</dbReference>
<accession>K1XKL2</accession>
<dbReference type="RefSeq" id="XP_007288130.1">
    <property type="nucleotide sequence ID" value="XM_007288068.1"/>
</dbReference>
<dbReference type="AlphaFoldDB" id="K1XKL2"/>
<feature type="region of interest" description="Disordered" evidence="1">
    <location>
        <begin position="89"/>
        <end position="117"/>
    </location>
</feature>
<feature type="compositionally biased region" description="Low complexity" evidence="1">
    <location>
        <begin position="606"/>
        <end position="628"/>
    </location>
</feature>
<dbReference type="InParanoid" id="K1XKL2"/>
<evidence type="ECO:0000313" key="3">
    <source>
        <dbReference type="EMBL" id="EKD21128.1"/>
    </source>
</evidence>
<protein>
    <submittedName>
        <fullName evidence="3">Actin patch protein</fullName>
    </submittedName>
</protein>
<gene>
    <name evidence="3" type="ORF">MBM_00241</name>
</gene>